<dbReference type="InterPro" id="IPR050388">
    <property type="entry name" value="ABC_Ni/Peptide_Import"/>
</dbReference>
<reference evidence="7 8" key="1">
    <citation type="submission" date="2010-04" db="EMBL/GenBank/DDBJ databases">
        <authorList>
            <person name="Qin X."/>
            <person name="Bachman B."/>
            <person name="Battles P."/>
            <person name="Bell A."/>
            <person name="Bess C."/>
            <person name="Bickham C."/>
            <person name="Chaboub L."/>
            <person name="Chen D."/>
            <person name="Coyle M."/>
            <person name="Deiros D.R."/>
            <person name="Dinh H."/>
            <person name="Forbes L."/>
            <person name="Fowler G."/>
            <person name="Francisco L."/>
            <person name="Fu Q."/>
            <person name="Gubbala S."/>
            <person name="Hale W."/>
            <person name="Han Y."/>
            <person name="Hemphill L."/>
            <person name="Highlander S.K."/>
            <person name="Hirani K."/>
            <person name="Hogues M."/>
            <person name="Jackson L."/>
            <person name="Jakkamsetti A."/>
            <person name="Javaid M."/>
            <person name="Jiang H."/>
            <person name="Korchina V."/>
            <person name="Kovar C."/>
            <person name="Lara F."/>
            <person name="Lee S."/>
            <person name="Mata R."/>
            <person name="Mathew T."/>
            <person name="Moen C."/>
            <person name="Morales K."/>
            <person name="Munidasa M."/>
            <person name="Nazareth L."/>
            <person name="Ngo R."/>
            <person name="Nguyen L."/>
            <person name="Okwuonu G."/>
            <person name="Ongeri F."/>
            <person name="Patil S."/>
            <person name="Petrosino J."/>
            <person name="Pham C."/>
            <person name="Pham P."/>
            <person name="Pu L.-L."/>
            <person name="Puazo M."/>
            <person name="Raj R."/>
            <person name="Reid J."/>
            <person name="Rouhana J."/>
            <person name="Saada N."/>
            <person name="Shang Y."/>
            <person name="Simmons D."/>
            <person name="Thornton R."/>
            <person name="Warren J."/>
            <person name="Weissenberger G."/>
            <person name="Zhang J."/>
            <person name="Zhang L."/>
            <person name="Zhou C."/>
            <person name="Zhu D."/>
            <person name="Muzny D."/>
            <person name="Worley K."/>
            <person name="Gibbs R."/>
        </authorList>
    </citation>
    <scope>NUCLEOTIDE SEQUENCE [LARGE SCALE GENOMIC DNA]</scope>
    <source>
        <strain evidence="7 8">ATCC 49957</strain>
    </source>
</reference>
<dbReference type="Gene3D" id="3.40.50.300">
    <property type="entry name" value="P-loop containing nucleotide triphosphate hydrolases"/>
    <property type="match status" value="1"/>
</dbReference>
<accession>D5RKH2</accession>
<sequence>MMDTLLEVENLAIRFRTHGGEAAAVSDVSFTLKRGETLAMVGESGSGKSVTSLALMRLLPKPPLC</sequence>
<keyword evidence="5" id="KW-0472">Membrane</keyword>
<dbReference type="PANTHER" id="PTHR43297">
    <property type="entry name" value="OLIGOPEPTIDE TRANSPORT ATP-BINDING PROTEIN APPD"/>
    <property type="match status" value="1"/>
</dbReference>
<dbReference type="GO" id="GO:0016887">
    <property type="term" value="F:ATP hydrolysis activity"/>
    <property type="evidence" value="ECO:0007669"/>
    <property type="project" value="InterPro"/>
</dbReference>
<dbReference type="SUPFAM" id="SSF52540">
    <property type="entry name" value="P-loop containing nucleoside triphosphate hydrolases"/>
    <property type="match status" value="1"/>
</dbReference>
<gene>
    <name evidence="7" type="ORF">HMPREF0731_1582</name>
</gene>
<dbReference type="EMBL" id="ADVL01000266">
    <property type="protein sequence ID" value="EFH12195.1"/>
    <property type="molecule type" value="Genomic_DNA"/>
</dbReference>
<evidence type="ECO:0000313" key="8">
    <source>
        <dbReference type="Proteomes" id="UP000005324"/>
    </source>
</evidence>
<dbReference type="Proteomes" id="UP000005324">
    <property type="component" value="Unassembled WGS sequence"/>
</dbReference>
<dbReference type="GO" id="GO:0005524">
    <property type="term" value="F:ATP binding"/>
    <property type="evidence" value="ECO:0007669"/>
    <property type="project" value="InterPro"/>
</dbReference>
<comment type="similarity">
    <text evidence="2">Belongs to the ABC transporter superfamily.</text>
</comment>
<evidence type="ECO:0000256" key="3">
    <source>
        <dbReference type="ARBA" id="ARBA00022448"/>
    </source>
</evidence>
<comment type="caution">
    <text evidence="7">The sequence shown here is derived from an EMBL/GenBank/DDBJ whole genome shotgun (WGS) entry which is preliminary data.</text>
</comment>
<proteinExistence type="inferred from homology"/>
<dbReference type="AlphaFoldDB" id="D5RKH2"/>
<dbReference type="InterPro" id="IPR027417">
    <property type="entry name" value="P-loop_NTPase"/>
</dbReference>
<evidence type="ECO:0000313" key="7">
    <source>
        <dbReference type="EMBL" id="EFH12195.1"/>
    </source>
</evidence>
<protein>
    <recommendedName>
        <fullName evidence="6">ABC transporter domain-containing protein</fullName>
    </recommendedName>
</protein>
<keyword evidence="4" id="KW-1003">Cell membrane</keyword>
<dbReference type="PANTHER" id="PTHR43297:SF2">
    <property type="entry name" value="DIPEPTIDE TRANSPORT ATP-BINDING PROTEIN DPPD"/>
    <property type="match status" value="1"/>
</dbReference>
<keyword evidence="8" id="KW-1185">Reference proteome</keyword>
<dbReference type="Pfam" id="PF00005">
    <property type="entry name" value="ABC_tran"/>
    <property type="match status" value="1"/>
</dbReference>
<evidence type="ECO:0000259" key="6">
    <source>
        <dbReference type="Pfam" id="PF00005"/>
    </source>
</evidence>
<dbReference type="HOGENOM" id="CLU_000604_82_2_5"/>
<keyword evidence="3" id="KW-0813">Transport</keyword>
<dbReference type="GO" id="GO:0016020">
    <property type="term" value="C:membrane"/>
    <property type="evidence" value="ECO:0007669"/>
    <property type="project" value="UniProtKB-SubCell"/>
</dbReference>
<evidence type="ECO:0000256" key="2">
    <source>
        <dbReference type="ARBA" id="ARBA00005417"/>
    </source>
</evidence>
<evidence type="ECO:0000256" key="1">
    <source>
        <dbReference type="ARBA" id="ARBA00004370"/>
    </source>
</evidence>
<evidence type="ECO:0000256" key="4">
    <source>
        <dbReference type="ARBA" id="ARBA00022475"/>
    </source>
</evidence>
<comment type="subcellular location">
    <subcellularLocation>
        <location evidence="1">Membrane</location>
    </subcellularLocation>
</comment>
<dbReference type="InterPro" id="IPR003439">
    <property type="entry name" value="ABC_transporter-like_ATP-bd"/>
</dbReference>
<feature type="domain" description="ABC transporter" evidence="6">
    <location>
        <begin position="26"/>
        <end position="59"/>
    </location>
</feature>
<name>D5RKH2_9PROT</name>
<organism evidence="7 8">
    <name type="scientific">Pseudoroseomonas cervicalis ATCC 49957</name>
    <dbReference type="NCBI Taxonomy" id="525371"/>
    <lineage>
        <taxon>Bacteria</taxon>
        <taxon>Pseudomonadati</taxon>
        <taxon>Pseudomonadota</taxon>
        <taxon>Alphaproteobacteria</taxon>
        <taxon>Acetobacterales</taxon>
        <taxon>Roseomonadaceae</taxon>
        <taxon>Roseomonas</taxon>
    </lineage>
</organism>
<evidence type="ECO:0000256" key="5">
    <source>
        <dbReference type="ARBA" id="ARBA00023136"/>
    </source>
</evidence>